<keyword evidence="3" id="KW-1003">Cell membrane</keyword>
<evidence type="ECO:0000313" key="12">
    <source>
        <dbReference type="Proteomes" id="UP000323876"/>
    </source>
</evidence>
<dbReference type="GO" id="GO:0015426">
    <property type="term" value="F:ATPase-coupled polar amino acid-transporter activity"/>
    <property type="evidence" value="ECO:0007669"/>
    <property type="project" value="UniProtKB-EC"/>
</dbReference>
<evidence type="ECO:0000256" key="2">
    <source>
        <dbReference type="ARBA" id="ARBA00022448"/>
    </source>
</evidence>
<keyword evidence="6" id="KW-0472">Membrane</keyword>
<feature type="region of interest" description="Disordered" evidence="9">
    <location>
        <begin position="1"/>
        <end position="23"/>
    </location>
</feature>
<evidence type="ECO:0000313" key="11">
    <source>
        <dbReference type="EMBL" id="KAA8879676.1"/>
    </source>
</evidence>
<dbReference type="InterPro" id="IPR003593">
    <property type="entry name" value="AAA+_ATPase"/>
</dbReference>
<comment type="caution">
    <text evidence="11">The sequence shown here is derived from an EMBL/GenBank/DDBJ whole genome shotgun (WGS) entry which is preliminary data.</text>
</comment>
<dbReference type="InterPro" id="IPR017871">
    <property type="entry name" value="ABC_transporter-like_CS"/>
</dbReference>
<dbReference type="InterPro" id="IPR027417">
    <property type="entry name" value="P-loop_NTPase"/>
</dbReference>
<dbReference type="AlphaFoldDB" id="A0A5N0DSK8"/>
<dbReference type="PIRSF" id="PIRSF039085">
    <property type="entry name" value="ABC_ATPase_HisP"/>
    <property type="match status" value="1"/>
</dbReference>
<dbReference type="CDD" id="cd03262">
    <property type="entry name" value="ABC_HisP_GlnQ"/>
    <property type="match status" value="1"/>
</dbReference>
<dbReference type="GO" id="GO:0005886">
    <property type="term" value="C:plasma membrane"/>
    <property type="evidence" value="ECO:0007669"/>
    <property type="project" value="UniProtKB-SubCell"/>
</dbReference>
<dbReference type="InterPro" id="IPR030679">
    <property type="entry name" value="ABC_ATPase_HisP-typ"/>
</dbReference>
<dbReference type="PANTHER" id="PTHR43166">
    <property type="entry name" value="AMINO ACID IMPORT ATP-BINDING PROTEIN"/>
    <property type="match status" value="1"/>
</dbReference>
<protein>
    <recommendedName>
        <fullName evidence="7">ABC-type polar-amino-acid transporter</fullName>
        <ecNumber evidence="7">7.4.2.1</ecNumber>
    </recommendedName>
</protein>
<dbReference type="GO" id="GO:0016887">
    <property type="term" value="F:ATP hydrolysis activity"/>
    <property type="evidence" value="ECO:0007669"/>
    <property type="project" value="InterPro"/>
</dbReference>
<evidence type="ECO:0000256" key="8">
    <source>
        <dbReference type="ARBA" id="ARBA00047624"/>
    </source>
</evidence>
<keyword evidence="2" id="KW-0813">Transport</keyword>
<evidence type="ECO:0000256" key="3">
    <source>
        <dbReference type="ARBA" id="ARBA00022475"/>
    </source>
</evidence>
<dbReference type="EC" id="7.4.2.1" evidence="7"/>
<evidence type="ECO:0000256" key="5">
    <source>
        <dbReference type="ARBA" id="ARBA00022840"/>
    </source>
</evidence>
<reference evidence="11 12" key="1">
    <citation type="submission" date="2019-09" db="EMBL/GenBank/DDBJ databases">
        <authorList>
            <person name="Wang X."/>
        </authorList>
    </citation>
    <scope>NUCLEOTIDE SEQUENCE [LARGE SCALE GENOMIC DNA]</scope>
    <source>
        <strain evidence="11 12">CICC 11023</strain>
    </source>
</reference>
<evidence type="ECO:0000256" key="9">
    <source>
        <dbReference type="SAM" id="MobiDB-lite"/>
    </source>
</evidence>
<feature type="domain" description="ABC transporter" evidence="10">
    <location>
        <begin position="27"/>
        <end position="271"/>
    </location>
</feature>
<dbReference type="Gene3D" id="3.40.50.300">
    <property type="entry name" value="P-loop containing nucleotide triphosphate hydrolases"/>
    <property type="match status" value="1"/>
</dbReference>
<dbReference type="SMART" id="SM00382">
    <property type="entry name" value="AAA"/>
    <property type="match status" value="1"/>
</dbReference>
<comment type="catalytic activity">
    <reaction evidence="8">
        <text>a polar amino acid(out) + ATP + H2O = a polar amino acid(in) + ADP + phosphate + H(+)</text>
        <dbReference type="Rhea" id="RHEA:14673"/>
        <dbReference type="ChEBI" id="CHEBI:15377"/>
        <dbReference type="ChEBI" id="CHEBI:15378"/>
        <dbReference type="ChEBI" id="CHEBI:30616"/>
        <dbReference type="ChEBI" id="CHEBI:43474"/>
        <dbReference type="ChEBI" id="CHEBI:62031"/>
        <dbReference type="ChEBI" id="CHEBI:456216"/>
        <dbReference type="EC" id="7.4.2.1"/>
    </reaction>
    <physiologicalReaction direction="left-to-right" evidence="8">
        <dbReference type="Rhea" id="RHEA:14674"/>
    </physiologicalReaction>
</comment>
<dbReference type="RefSeq" id="WP_150408104.1">
    <property type="nucleotide sequence ID" value="NZ_VXLC01000045.1"/>
</dbReference>
<name>A0A5N0DSK8_9NOCA</name>
<dbReference type="Proteomes" id="UP000323876">
    <property type="component" value="Unassembled WGS sequence"/>
</dbReference>
<dbReference type="OrthoDB" id="4398079at2"/>
<dbReference type="InterPro" id="IPR050086">
    <property type="entry name" value="MetN_ABC_transporter-like"/>
</dbReference>
<organism evidence="11 12">
    <name type="scientific">Nocardia colli</name>
    <dbReference type="NCBI Taxonomy" id="2545717"/>
    <lineage>
        <taxon>Bacteria</taxon>
        <taxon>Bacillati</taxon>
        <taxon>Actinomycetota</taxon>
        <taxon>Actinomycetes</taxon>
        <taxon>Mycobacteriales</taxon>
        <taxon>Nocardiaceae</taxon>
        <taxon>Nocardia</taxon>
    </lineage>
</organism>
<evidence type="ECO:0000256" key="7">
    <source>
        <dbReference type="ARBA" id="ARBA00038850"/>
    </source>
</evidence>
<dbReference type="EMBL" id="VXLC01000045">
    <property type="protein sequence ID" value="KAA8879676.1"/>
    <property type="molecule type" value="Genomic_DNA"/>
</dbReference>
<dbReference type="InterPro" id="IPR003439">
    <property type="entry name" value="ABC_transporter-like_ATP-bd"/>
</dbReference>
<accession>A0A5N0DSK8</accession>
<evidence type="ECO:0000256" key="6">
    <source>
        <dbReference type="ARBA" id="ARBA00023136"/>
    </source>
</evidence>
<dbReference type="Pfam" id="PF00005">
    <property type="entry name" value="ABC_tran"/>
    <property type="match status" value="1"/>
</dbReference>
<keyword evidence="12" id="KW-1185">Reference proteome</keyword>
<dbReference type="PANTHER" id="PTHR43166:SF35">
    <property type="entry name" value="L-CYSTINE IMPORT ATP-BINDING PROTEIN TCYN"/>
    <property type="match status" value="1"/>
</dbReference>
<evidence type="ECO:0000256" key="1">
    <source>
        <dbReference type="ARBA" id="ARBA00004202"/>
    </source>
</evidence>
<dbReference type="PROSITE" id="PS50893">
    <property type="entry name" value="ABC_TRANSPORTER_2"/>
    <property type="match status" value="1"/>
</dbReference>
<evidence type="ECO:0000259" key="10">
    <source>
        <dbReference type="PROSITE" id="PS50893"/>
    </source>
</evidence>
<gene>
    <name evidence="11" type="ORF">F3087_43755</name>
</gene>
<dbReference type="GO" id="GO:0005524">
    <property type="term" value="F:ATP binding"/>
    <property type="evidence" value="ECO:0007669"/>
    <property type="project" value="UniProtKB-KW"/>
</dbReference>
<dbReference type="FunFam" id="3.40.50.300:FF:000020">
    <property type="entry name" value="Amino acid ABC transporter ATP-binding component"/>
    <property type="match status" value="1"/>
</dbReference>
<dbReference type="PROSITE" id="PS00211">
    <property type="entry name" value="ABC_TRANSPORTER_1"/>
    <property type="match status" value="1"/>
</dbReference>
<keyword evidence="4" id="KW-0547">Nucleotide-binding</keyword>
<feature type="compositionally biased region" description="Low complexity" evidence="9">
    <location>
        <begin position="1"/>
        <end position="11"/>
    </location>
</feature>
<keyword evidence="5 11" id="KW-0067">ATP-binding</keyword>
<proteinExistence type="predicted"/>
<evidence type="ECO:0000256" key="4">
    <source>
        <dbReference type="ARBA" id="ARBA00022741"/>
    </source>
</evidence>
<dbReference type="SUPFAM" id="SSF52540">
    <property type="entry name" value="P-loop containing nucleoside triphosphate hydrolases"/>
    <property type="match status" value="1"/>
</dbReference>
<comment type="subcellular location">
    <subcellularLocation>
        <location evidence="1">Cell membrane</location>
        <topology evidence="1">Peripheral membrane protein</topology>
    </subcellularLocation>
</comment>
<sequence length="276" mass="30408">MSERTTGTTEPEPSPGAATQEDPDVLVRAVSVRKRFGDVDVLKGIDLVVRRGQVVVLLGPSGAGKSTFLRCINHLESMDSGEIWVDDDPIGFRLRGGRLHELREREFAKQRAQIAMVFQRFNLFPNRTALENVIEGPVRVKGTPVAQARQQGKDLLDRVGLADKVDEYPGRLSGGQQQRVAIARALAMQPKLILFDEPTSALDPELVGEVLSVMTELARAGMTMIVVTHEMSFAREVADQVVFIDQGVVVEMGPPEQVIGNPAHSRTRQFLARVHQ</sequence>